<name>A0A915DYC3_9BILA</name>
<dbReference type="WBParaSite" id="jg24982">
    <property type="protein sequence ID" value="jg24982"/>
    <property type="gene ID" value="jg24982"/>
</dbReference>
<evidence type="ECO:0000313" key="3">
    <source>
        <dbReference type="WBParaSite" id="jg24982"/>
    </source>
</evidence>
<reference evidence="3" key="1">
    <citation type="submission" date="2022-11" db="UniProtKB">
        <authorList>
            <consortium name="WormBaseParasite"/>
        </authorList>
    </citation>
    <scope>IDENTIFICATION</scope>
</reference>
<accession>A0A915DYC3</accession>
<proteinExistence type="predicted"/>
<keyword evidence="2" id="KW-1185">Reference proteome</keyword>
<feature type="region of interest" description="Disordered" evidence="1">
    <location>
        <begin position="119"/>
        <end position="146"/>
    </location>
</feature>
<protein>
    <submittedName>
        <fullName evidence="3">Uncharacterized protein</fullName>
    </submittedName>
</protein>
<evidence type="ECO:0000313" key="2">
    <source>
        <dbReference type="Proteomes" id="UP000887574"/>
    </source>
</evidence>
<sequence length="165" mass="18965">MSDPDELQLQEDEGRPVTKKRRRNVKNCNEVGGYRMGAQGWKKKEDELRCQVNNTARGSKRKRLDGGGRHVSYPEIDVALAEWVRIKHGSGDDKITCFKPERSIGGKGLTILNDIRAQQKSADGRNDFEEDGLEERELADDKEPKLTTLEDFNDEEYFMFVEQFI</sequence>
<organism evidence="2 3">
    <name type="scientific">Ditylenchus dipsaci</name>
    <dbReference type="NCBI Taxonomy" id="166011"/>
    <lineage>
        <taxon>Eukaryota</taxon>
        <taxon>Metazoa</taxon>
        <taxon>Ecdysozoa</taxon>
        <taxon>Nematoda</taxon>
        <taxon>Chromadorea</taxon>
        <taxon>Rhabditida</taxon>
        <taxon>Tylenchina</taxon>
        <taxon>Tylenchomorpha</taxon>
        <taxon>Sphaerularioidea</taxon>
        <taxon>Anguinidae</taxon>
        <taxon>Anguininae</taxon>
        <taxon>Ditylenchus</taxon>
    </lineage>
</organism>
<feature type="compositionally biased region" description="Basic and acidic residues" evidence="1">
    <location>
        <begin position="135"/>
        <end position="145"/>
    </location>
</feature>
<dbReference type="Proteomes" id="UP000887574">
    <property type="component" value="Unplaced"/>
</dbReference>
<dbReference type="AlphaFoldDB" id="A0A915DYC3"/>
<feature type="compositionally biased region" description="Acidic residues" evidence="1">
    <location>
        <begin position="1"/>
        <end position="11"/>
    </location>
</feature>
<evidence type="ECO:0000256" key="1">
    <source>
        <dbReference type="SAM" id="MobiDB-lite"/>
    </source>
</evidence>
<feature type="region of interest" description="Disordered" evidence="1">
    <location>
        <begin position="1"/>
        <end position="23"/>
    </location>
</feature>